<keyword evidence="5" id="KW-1017">Isopeptide bond</keyword>
<dbReference type="PANTHER" id="PTHR24115:SF600">
    <property type="entry name" value="KINESIN-LIKE PROTEIN KIF23"/>
    <property type="match status" value="1"/>
</dbReference>
<keyword evidence="14 20" id="KW-0505">Motor protein</keyword>
<dbReference type="InterPro" id="IPR001752">
    <property type="entry name" value="Kinesin_motor_dom"/>
</dbReference>
<keyword evidence="12" id="KW-0832">Ubl conjugation</keyword>
<dbReference type="SUPFAM" id="SSF52540">
    <property type="entry name" value="P-loop containing nucleoside triphosphate hydrolases"/>
    <property type="match status" value="1"/>
</dbReference>
<dbReference type="GO" id="GO:0005874">
    <property type="term" value="C:microtubule"/>
    <property type="evidence" value="ECO:0007669"/>
    <property type="project" value="UniProtKB-KW"/>
</dbReference>
<dbReference type="Proteomes" id="UP000555649">
    <property type="component" value="Unassembled WGS sequence"/>
</dbReference>
<feature type="binding site" evidence="20">
    <location>
        <begin position="42"/>
        <end position="49"/>
    </location>
    <ligand>
        <name>ATP</name>
        <dbReference type="ChEBI" id="CHEBI:30616"/>
    </ligand>
</feature>
<keyword evidence="15" id="KW-0206">Cytoskeleton</keyword>
<dbReference type="Pfam" id="PF16540">
    <property type="entry name" value="MKLP1_Arf_bdg"/>
    <property type="match status" value="1"/>
</dbReference>
<evidence type="ECO:0000256" key="6">
    <source>
        <dbReference type="ARBA" id="ARBA00022553"/>
    </source>
</evidence>
<feature type="non-terminal residue" evidence="25">
    <location>
        <position position="1"/>
    </location>
</feature>
<evidence type="ECO:0000256" key="14">
    <source>
        <dbReference type="ARBA" id="ARBA00023175"/>
    </source>
</evidence>
<dbReference type="InterPro" id="IPR038105">
    <property type="entry name" value="Kif23_Arf-bd_sf"/>
</dbReference>
<dbReference type="GO" id="GO:0051301">
    <property type="term" value="P:cell division"/>
    <property type="evidence" value="ECO:0007669"/>
    <property type="project" value="UniProtKB-KW"/>
</dbReference>
<feature type="non-terminal residue" evidence="25">
    <location>
        <position position="803"/>
    </location>
</feature>
<dbReference type="GO" id="GO:0005871">
    <property type="term" value="C:kinesin complex"/>
    <property type="evidence" value="ECO:0007669"/>
    <property type="project" value="TreeGrafter"/>
</dbReference>
<dbReference type="GO" id="GO:0008017">
    <property type="term" value="F:microtubule binding"/>
    <property type="evidence" value="ECO:0007669"/>
    <property type="project" value="InterPro"/>
</dbReference>
<evidence type="ECO:0000256" key="11">
    <source>
        <dbReference type="ARBA" id="ARBA00022840"/>
    </source>
</evidence>
<dbReference type="AlphaFoldDB" id="A0A7L0GYZ8"/>
<accession>A0A7L0GYZ8</accession>
<name>A0A7L0GYZ8_HERCA</name>
<dbReference type="GO" id="GO:0090543">
    <property type="term" value="C:Flemming body"/>
    <property type="evidence" value="ECO:0007669"/>
    <property type="project" value="UniProtKB-SubCell"/>
</dbReference>
<keyword evidence="6" id="KW-0597">Phosphoprotein</keyword>
<keyword evidence="16" id="KW-0539">Nucleus</keyword>
<evidence type="ECO:0000256" key="9">
    <source>
        <dbReference type="ARBA" id="ARBA00022741"/>
    </source>
</evidence>
<evidence type="ECO:0000256" key="15">
    <source>
        <dbReference type="ARBA" id="ARBA00023212"/>
    </source>
</evidence>
<evidence type="ECO:0000256" key="20">
    <source>
        <dbReference type="PROSITE-ProRule" id="PRU00283"/>
    </source>
</evidence>
<feature type="region of interest" description="Disordered" evidence="23">
    <location>
        <begin position="746"/>
        <end position="774"/>
    </location>
</feature>
<evidence type="ECO:0000256" key="21">
    <source>
        <dbReference type="RuleBase" id="RU000394"/>
    </source>
</evidence>
<dbReference type="InterPro" id="IPR036961">
    <property type="entry name" value="Kinesin_motor_dom_sf"/>
</dbReference>
<dbReference type="EMBL" id="VXAJ01000553">
    <property type="protein sequence ID" value="NXK12033.1"/>
    <property type="molecule type" value="Genomic_DNA"/>
</dbReference>
<dbReference type="CDD" id="cd01368">
    <property type="entry name" value="KISc_KIF23_like"/>
    <property type="match status" value="1"/>
</dbReference>
<protein>
    <recommendedName>
        <fullName evidence="21">Kinesin-like protein</fullName>
    </recommendedName>
</protein>
<reference evidence="25 26" key="1">
    <citation type="submission" date="2019-09" db="EMBL/GenBank/DDBJ databases">
        <title>Bird 10,000 Genomes (B10K) Project - Family phase.</title>
        <authorList>
            <person name="Zhang G."/>
        </authorList>
    </citation>
    <scope>NUCLEOTIDE SEQUENCE [LARGE SCALE GENOMIC DNA]</scope>
    <source>
        <strain evidence="25">B10K-DU-005-78</strain>
        <tissue evidence="25">Mixed tissue sample</tissue>
    </source>
</reference>
<keyword evidence="10" id="KW-0498">Mitosis</keyword>
<dbReference type="PROSITE" id="PS50067">
    <property type="entry name" value="KINESIN_MOTOR_2"/>
    <property type="match status" value="1"/>
</dbReference>
<evidence type="ECO:0000256" key="3">
    <source>
        <dbReference type="ARBA" id="ARBA00004476"/>
    </source>
</evidence>
<dbReference type="GO" id="GO:0005524">
    <property type="term" value="F:ATP binding"/>
    <property type="evidence" value="ECO:0007669"/>
    <property type="project" value="UniProtKB-UniRule"/>
</dbReference>
<evidence type="ECO:0000256" key="10">
    <source>
        <dbReference type="ARBA" id="ARBA00022776"/>
    </source>
</evidence>
<evidence type="ECO:0000256" key="17">
    <source>
        <dbReference type="ARBA" id="ARBA00023306"/>
    </source>
</evidence>
<dbReference type="GO" id="GO:0051256">
    <property type="term" value="P:mitotic spindle midzone assembly"/>
    <property type="evidence" value="ECO:0007669"/>
    <property type="project" value="TreeGrafter"/>
</dbReference>
<evidence type="ECO:0000256" key="16">
    <source>
        <dbReference type="ARBA" id="ARBA00023242"/>
    </source>
</evidence>
<evidence type="ECO:0000259" key="24">
    <source>
        <dbReference type="PROSITE" id="PS50067"/>
    </source>
</evidence>
<dbReference type="GO" id="GO:0007018">
    <property type="term" value="P:microtubule-based movement"/>
    <property type="evidence" value="ECO:0007669"/>
    <property type="project" value="InterPro"/>
</dbReference>
<comment type="subunit">
    <text evidence="19">Heterotetramer of two molecules each of RACGAP1 and KIF23. Found in the centralspindlin complex. Interacts with RACGAP1; the interaction is direct. Interacts with ECT2 and PRC1. Interacts with ANXA11 during cytokinesis. Interacts with BIRC6/bruce and USP8/UBPY. Interacts with ARF6, forming heterodimers and heterotetramers.</text>
</comment>
<dbReference type="Pfam" id="PF00225">
    <property type="entry name" value="Kinesin"/>
    <property type="match status" value="1"/>
</dbReference>
<keyword evidence="11 20" id="KW-0067">ATP-binding</keyword>
<evidence type="ECO:0000256" key="1">
    <source>
        <dbReference type="ARBA" id="ARBA00004123"/>
    </source>
</evidence>
<dbReference type="GO" id="GO:0005634">
    <property type="term" value="C:nucleus"/>
    <property type="evidence" value="ECO:0007669"/>
    <property type="project" value="UniProtKB-SubCell"/>
</dbReference>
<keyword evidence="17" id="KW-0131">Cell cycle</keyword>
<feature type="coiled-coil region" evidence="22">
    <location>
        <begin position="503"/>
        <end position="572"/>
    </location>
</feature>
<keyword evidence="9 20" id="KW-0547">Nucleotide-binding</keyword>
<evidence type="ECO:0000256" key="23">
    <source>
        <dbReference type="SAM" id="MobiDB-lite"/>
    </source>
</evidence>
<dbReference type="InterPro" id="IPR032384">
    <property type="entry name" value="Kif23_Arf-bd"/>
</dbReference>
<keyword evidence="7" id="KW-0132">Cell division</keyword>
<evidence type="ECO:0000256" key="12">
    <source>
        <dbReference type="ARBA" id="ARBA00022843"/>
    </source>
</evidence>
<feature type="region of interest" description="Disordered" evidence="23">
    <location>
        <begin position="616"/>
        <end position="681"/>
    </location>
</feature>
<dbReference type="PROSITE" id="PS00411">
    <property type="entry name" value="KINESIN_MOTOR_1"/>
    <property type="match status" value="1"/>
</dbReference>
<comment type="similarity">
    <text evidence="20 21">Belongs to the TRAFAC class myosin-kinesin ATPase superfamily. Kinesin family.</text>
</comment>
<dbReference type="GO" id="GO:0016887">
    <property type="term" value="F:ATP hydrolysis activity"/>
    <property type="evidence" value="ECO:0007669"/>
    <property type="project" value="TreeGrafter"/>
</dbReference>
<keyword evidence="26" id="KW-1185">Reference proteome</keyword>
<evidence type="ECO:0000256" key="2">
    <source>
        <dbReference type="ARBA" id="ARBA00004186"/>
    </source>
</evidence>
<dbReference type="GO" id="GO:0005819">
    <property type="term" value="C:spindle"/>
    <property type="evidence" value="ECO:0007669"/>
    <property type="project" value="UniProtKB-SubCell"/>
</dbReference>
<proteinExistence type="inferred from homology"/>
<dbReference type="PRINTS" id="PR00380">
    <property type="entry name" value="KINESINHEAVY"/>
</dbReference>
<keyword evidence="4" id="KW-0963">Cytoplasm</keyword>
<evidence type="ECO:0000256" key="22">
    <source>
        <dbReference type="SAM" id="Coils"/>
    </source>
</evidence>
<dbReference type="InterPro" id="IPR019821">
    <property type="entry name" value="Kinesin_motor_CS"/>
</dbReference>
<dbReference type="Gene3D" id="3.40.850.10">
    <property type="entry name" value="Kinesin motor domain"/>
    <property type="match status" value="1"/>
</dbReference>
<evidence type="ECO:0000256" key="7">
    <source>
        <dbReference type="ARBA" id="ARBA00022618"/>
    </source>
</evidence>
<keyword evidence="8 21" id="KW-0493">Microtubule</keyword>
<evidence type="ECO:0000256" key="5">
    <source>
        <dbReference type="ARBA" id="ARBA00022499"/>
    </source>
</evidence>
<evidence type="ECO:0000256" key="4">
    <source>
        <dbReference type="ARBA" id="ARBA00022490"/>
    </source>
</evidence>
<feature type="compositionally biased region" description="Basic and acidic residues" evidence="23">
    <location>
        <begin position="620"/>
        <end position="638"/>
    </location>
</feature>
<keyword evidence="13 22" id="KW-0175">Coiled coil</keyword>
<evidence type="ECO:0000256" key="19">
    <source>
        <dbReference type="ARBA" id="ARBA00066079"/>
    </source>
</evidence>
<dbReference type="GO" id="GO:0003777">
    <property type="term" value="F:microtubule motor activity"/>
    <property type="evidence" value="ECO:0007669"/>
    <property type="project" value="InterPro"/>
</dbReference>
<evidence type="ECO:0000313" key="25">
    <source>
        <dbReference type="EMBL" id="NXK12033.1"/>
    </source>
</evidence>
<evidence type="ECO:0000256" key="13">
    <source>
        <dbReference type="ARBA" id="ARBA00023054"/>
    </source>
</evidence>
<evidence type="ECO:0000256" key="18">
    <source>
        <dbReference type="ARBA" id="ARBA00058317"/>
    </source>
</evidence>
<dbReference type="InterPro" id="IPR027417">
    <property type="entry name" value="P-loop_NTPase"/>
</dbReference>
<dbReference type="FunFam" id="2.60.40.4330:FF:000001">
    <property type="entry name" value="Kinesin-like protein"/>
    <property type="match status" value="1"/>
</dbReference>
<evidence type="ECO:0000256" key="8">
    <source>
        <dbReference type="ARBA" id="ARBA00022701"/>
    </source>
</evidence>
<feature type="compositionally biased region" description="Acidic residues" evidence="23">
    <location>
        <begin position="764"/>
        <end position="774"/>
    </location>
</feature>
<dbReference type="InterPro" id="IPR027640">
    <property type="entry name" value="Kinesin-like_fam"/>
</dbReference>
<dbReference type="SMART" id="SM00129">
    <property type="entry name" value="KISc"/>
    <property type="match status" value="1"/>
</dbReference>
<evidence type="ECO:0000313" key="26">
    <source>
        <dbReference type="Proteomes" id="UP000555649"/>
    </source>
</evidence>
<gene>
    <name evidence="25" type="primary">Kif23</name>
    <name evidence="25" type="ORF">HERCAC_R08618</name>
</gene>
<feature type="compositionally biased region" description="Basic and acidic residues" evidence="23">
    <location>
        <begin position="662"/>
        <end position="672"/>
    </location>
</feature>
<comment type="function">
    <text evidence="18">Component of the centralspindlin complex that serves as a microtubule-dependent and Rho-mediated signaling required for the myosin contractile ring formation during the cell cycle cytokinesis. Essential for cytokinesis in Rho-mediated signaling. Required for the localization of ECT2 to the central spindle. Plus-end-directed motor enzyme that moves antiparallel microtubules in vitro.</text>
</comment>
<feature type="domain" description="Kinesin motor" evidence="24">
    <location>
        <begin position="1"/>
        <end position="380"/>
    </location>
</feature>
<comment type="caution">
    <text evidence="25">The sequence shown here is derived from an EMBL/GenBank/DDBJ whole genome shotgun (WGS) entry which is preliminary data.</text>
</comment>
<dbReference type="PANTHER" id="PTHR24115">
    <property type="entry name" value="KINESIN-RELATED"/>
    <property type="match status" value="1"/>
</dbReference>
<organism evidence="25 26">
    <name type="scientific">Herpetotheres cachinnans</name>
    <name type="common">Laughing falcon</name>
    <name type="synonym">Falco cachinnans</name>
    <dbReference type="NCBI Taxonomy" id="56343"/>
    <lineage>
        <taxon>Eukaryota</taxon>
        <taxon>Metazoa</taxon>
        <taxon>Chordata</taxon>
        <taxon>Craniata</taxon>
        <taxon>Vertebrata</taxon>
        <taxon>Euteleostomi</taxon>
        <taxon>Archelosauria</taxon>
        <taxon>Archosauria</taxon>
        <taxon>Dinosauria</taxon>
        <taxon>Saurischia</taxon>
        <taxon>Theropoda</taxon>
        <taxon>Coelurosauria</taxon>
        <taxon>Aves</taxon>
        <taxon>Neognathae</taxon>
        <taxon>Neoaves</taxon>
        <taxon>Telluraves</taxon>
        <taxon>Australaves</taxon>
        <taxon>Falconiformes</taxon>
        <taxon>Falconidae</taxon>
        <taxon>Herpetotheres</taxon>
    </lineage>
</organism>
<comment type="subcellular location">
    <subcellularLocation>
        <location evidence="2">Cytoplasm</location>
        <location evidence="2">Cytoskeleton</location>
        <location evidence="2">Spindle</location>
    </subcellularLocation>
    <subcellularLocation>
        <location evidence="3">Midbody</location>
        <location evidence="3">Midbody ring</location>
    </subcellularLocation>
    <subcellularLocation>
        <location evidence="1">Nucleus</location>
    </subcellularLocation>
</comment>
<dbReference type="Gene3D" id="2.60.40.4330">
    <property type="entry name" value="Kinesin-like protein Kif23, Arf6-interacting domain"/>
    <property type="match status" value="1"/>
</dbReference>
<sequence length="803" mass="91816">TQYSFKEVFGTLVVQKELFDVVAKPLVEDLIRGKNGLLFTYGVTGSGKTHTMTGSPGDGGLLPRCLDMIFNSIGPFQAKRFVFKLDDKNGVDVQCEVDALLERQKRDAMPVPKTPSGKRQIDPEFADMINVQDHCKVEEVDEDNVYSVFVSYIEIYNNYIYDLLEETPFEPIKPKWNNCNTPVRNGDFIPPQSKILREDQNHNMYVTGCTEVEVKSTEEAFEVFWRGQKKRRIANTQLNRESSRSHGVFIIKLAQAPLDADGDNVLQEKEQITLSQLSLVDLAGSERTNRTKAEGNRLREAGNINQSLMTLRTCIEVLRENQMYGTNKMVPYRDSKLTHLFKNYFDGEGKVRMIVCVNPKAEDYEESLQVMRFAEMTQEVEVARPVDRPLCGLTPGRRFRNQAFREELSRKLEMRGGPINGETEEQSVSEMFLQNFPPLPSCELLDVNDDQTLPKLIEVLEKRHKLRQMLSEEFAKNVLAFKTMLQEFGSSVVSKENYIQGKLSEKEKTITGQKMELERLEKKIKTLEYKIEILEKTTTIYEDDKRNLQQELESKSQKLQREASDKRRLEARLQGVVAETTMKWEKECERRVAAKQLEMQNKLWVKDEKLKQLKAIVTEPKNEKPERPSRERDREKPVQRSVSPSPVPNAPPVRLRHRRSRSAGERWVDHKPPSNLPTETVMQPHVPHAITVAAASEKALAKCDKYMLTHQELASDGEIETKLIKGDVFKTRGGGQAVQFTEIETLKQESPTGRKRRSSPNPDPPEDAADSEWTDVETRCSVALEMRAGSALGPGYQHHAQPK</sequence>